<comment type="caution">
    <text evidence="1">The sequence shown here is derived from an EMBL/GenBank/DDBJ whole genome shotgun (WGS) entry which is preliminary data.</text>
</comment>
<organism evidence="1">
    <name type="scientific">Zea mays</name>
    <name type="common">Maize</name>
    <dbReference type="NCBI Taxonomy" id="4577"/>
    <lineage>
        <taxon>Eukaryota</taxon>
        <taxon>Viridiplantae</taxon>
        <taxon>Streptophyta</taxon>
        <taxon>Embryophyta</taxon>
        <taxon>Tracheophyta</taxon>
        <taxon>Spermatophyta</taxon>
        <taxon>Magnoliopsida</taxon>
        <taxon>Liliopsida</taxon>
        <taxon>Poales</taxon>
        <taxon>Poaceae</taxon>
        <taxon>PACMAD clade</taxon>
        <taxon>Panicoideae</taxon>
        <taxon>Andropogonodae</taxon>
        <taxon>Andropogoneae</taxon>
        <taxon>Tripsacinae</taxon>
        <taxon>Zea</taxon>
    </lineage>
</organism>
<gene>
    <name evidence="1" type="primary">LPP3_1</name>
    <name evidence="1" type="ORF">Zm00014a_041860</name>
</gene>
<dbReference type="AlphaFoldDB" id="A0A3L6DDN4"/>
<dbReference type="ExpressionAtlas" id="A0A3L6DDN4">
    <property type="expression patterns" value="baseline"/>
</dbReference>
<proteinExistence type="predicted"/>
<name>A0A3L6DDN4_MAIZE</name>
<protein>
    <submittedName>
        <fullName evidence="1">Putative lipid phosphate phosphatase 3, chloroplastic</fullName>
    </submittedName>
</protein>
<dbReference type="EMBL" id="NCVQ01000010">
    <property type="protein sequence ID" value="PWZ06458.1"/>
    <property type="molecule type" value="Genomic_DNA"/>
</dbReference>
<dbReference type="Proteomes" id="UP000251960">
    <property type="component" value="Chromosome 9"/>
</dbReference>
<evidence type="ECO:0000313" key="1">
    <source>
        <dbReference type="EMBL" id="PWZ06458.1"/>
    </source>
</evidence>
<sequence length="111" mass="12658">MRPVGVGKERRDLASADWVVPKIQVSEHRVVVDRPVLPKIQFGLLCRDLMPLVHKYIETAVGRPRPDFWRCFPNGKQLYDQVTGDVICHGEKTSYKMGARAFLVAIRVSLQ</sequence>
<reference evidence="1" key="1">
    <citation type="journal article" date="2018" name="Nat. Genet.">
        <title>Extensive intraspecific gene order and gene structural variations between Mo17 and other maize genomes.</title>
        <authorList>
            <person name="Sun S."/>
            <person name="Zhou Y."/>
            <person name="Chen J."/>
            <person name="Shi J."/>
            <person name="Zhao H."/>
            <person name="Zhao H."/>
            <person name="Song W."/>
            <person name="Zhang M."/>
            <person name="Cui Y."/>
            <person name="Dong X."/>
            <person name="Liu H."/>
            <person name="Ma X."/>
            <person name="Jiao Y."/>
            <person name="Wang B."/>
            <person name="Wei X."/>
            <person name="Stein J.C."/>
            <person name="Glaubitz J.C."/>
            <person name="Lu F."/>
            <person name="Yu G."/>
            <person name="Liang C."/>
            <person name="Fengler K."/>
            <person name="Li B."/>
            <person name="Rafalski A."/>
            <person name="Schnable P.S."/>
            <person name="Ware D.H."/>
            <person name="Buckler E.S."/>
            <person name="Lai J."/>
        </authorList>
    </citation>
    <scope>NUCLEOTIDE SEQUENCE [LARGE SCALE GENOMIC DNA]</scope>
    <source>
        <tissue evidence="1">Seedling</tissue>
    </source>
</reference>
<accession>A0A3L6DDN4</accession>